<keyword evidence="4" id="KW-1185">Reference proteome</keyword>
<feature type="region of interest" description="Disordered" evidence="2">
    <location>
        <begin position="229"/>
        <end position="527"/>
    </location>
</feature>
<feature type="compositionally biased region" description="Low complexity" evidence="2">
    <location>
        <begin position="323"/>
        <end position="333"/>
    </location>
</feature>
<feature type="compositionally biased region" description="Pro residues" evidence="2">
    <location>
        <begin position="334"/>
        <end position="344"/>
    </location>
</feature>
<feature type="compositionally biased region" description="Polar residues" evidence="2">
    <location>
        <begin position="839"/>
        <end position="848"/>
    </location>
</feature>
<dbReference type="AlphaFoldDB" id="A0A401H1Z2"/>
<feature type="coiled-coil region" evidence="1">
    <location>
        <begin position="621"/>
        <end position="648"/>
    </location>
</feature>
<feature type="compositionally biased region" description="Polar residues" evidence="2">
    <location>
        <begin position="403"/>
        <end position="416"/>
    </location>
</feature>
<comment type="caution">
    <text evidence="3">The sequence shown here is derived from an EMBL/GenBank/DDBJ whole genome shotgun (WGS) entry which is preliminary data.</text>
</comment>
<dbReference type="Proteomes" id="UP000287166">
    <property type="component" value="Unassembled WGS sequence"/>
</dbReference>
<feature type="compositionally biased region" description="Basic and acidic residues" evidence="2">
    <location>
        <begin position="493"/>
        <end position="502"/>
    </location>
</feature>
<keyword evidence="1" id="KW-0175">Coiled coil</keyword>
<dbReference type="OrthoDB" id="2450055at2759"/>
<feature type="compositionally biased region" description="Low complexity" evidence="2">
    <location>
        <begin position="425"/>
        <end position="440"/>
    </location>
</feature>
<evidence type="ECO:0008006" key="5">
    <source>
        <dbReference type="Google" id="ProtNLM"/>
    </source>
</evidence>
<organism evidence="3 4">
    <name type="scientific">Sparassis crispa</name>
    <dbReference type="NCBI Taxonomy" id="139825"/>
    <lineage>
        <taxon>Eukaryota</taxon>
        <taxon>Fungi</taxon>
        <taxon>Dikarya</taxon>
        <taxon>Basidiomycota</taxon>
        <taxon>Agaricomycotina</taxon>
        <taxon>Agaricomycetes</taxon>
        <taxon>Polyporales</taxon>
        <taxon>Sparassidaceae</taxon>
        <taxon>Sparassis</taxon>
    </lineage>
</organism>
<evidence type="ECO:0000256" key="1">
    <source>
        <dbReference type="SAM" id="Coils"/>
    </source>
</evidence>
<evidence type="ECO:0000256" key="2">
    <source>
        <dbReference type="SAM" id="MobiDB-lite"/>
    </source>
</evidence>
<accession>A0A401H1Z2</accession>
<feature type="compositionally biased region" description="Polar residues" evidence="2">
    <location>
        <begin position="383"/>
        <end position="394"/>
    </location>
</feature>
<dbReference type="InParanoid" id="A0A401H1Z2"/>
<dbReference type="EMBL" id="BFAD01000013">
    <property type="protein sequence ID" value="GBE88434.1"/>
    <property type="molecule type" value="Genomic_DNA"/>
</dbReference>
<dbReference type="STRING" id="139825.A0A401H1Z2"/>
<sequence length="848" mass="91845">MTTTASSPTLADRNEIHKSCKNLEVVVNILNDYCEAANAIVLLQKKLAKAIRETAGSKCVAEIPANALNTSATVFETLAEVDVKFAKSADKECDAISAEVKKWFKKLAKEERAHDDRLANANAKIKQAGQLFEKKSKRNPQDAAGEHTRYMNLLGTLGPEVNQEKYNHALLVTQRHSSTMYSLAACLSRVADSEWLRSCEGVRKFSPTVGRLGEWRALCEGGWSGAVPADLPDADAQNYGQQNTSEGDRRVGQELAVPSSGIPAPEYSSRQTSGAATPLGHSPRAPPQYLPESGGPTSNPPTDALRELQDAKSRALGKNKNDTLTSITSLSSFPSPPTHFPLPPVTRRDSDAVLITTTPETKADPQSESRTSSGLTPFPRMTDSPTAESPSENFDGSLAPPDMSTTTQIALSSSAPANRLENAVEEPMTLTTETTNITTEHSPLQPPSPLPRNADVGKPRSGDRSVPGDLSGSYKTRDYVGDAEFGVHPTRVVTKEEAKASNREISSPKNLERSDTSKSNGSTVAALRDRYVRTAGATSPRWKEVPRFSGSVSNLAVRYESPGAVPPSPRSGAGSSSDERRHMSLDSTGRVSDVSLPERSGATGRYVPTDAALPVSDINLRRQRIEELEELELREKEYELRMQEREIEHRAQELELQRVLLVNARRPDGYTSDSSRGTATRFAPRPLPDSPSSAPALQPRYPMYSYSTTHLVPQSSNPASASHYGSSQPSSPVYRPTDHSTSCGCEACSVSKYRSADPSPTLRSLRPPAPPITLRPEKPKGWIRRLSMPVISNISAFSLDSKKNISSAGIAGGPGSRNSYALPDEDGRLQSDLRAGIRNRSSTNLARR</sequence>
<dbReference type="GeneID" id="38785351"/>
<feature type="region of interest" description="Disordered" evidence="2">
    <location>
        <begin position="808"/>
        <end position="848"/>
    </location>
</feature>
<feature type="region of interest" description="Disordered" evidence="2">
    <location>
        <begin position="753"/>
        <end position="777"/>
    </location>
</feature>
<feature type="region of interest" description="Disordered" evidence="2">
    <location>
        <begin position="667"/>
        <end position="739"/>
    </location>
</feature>
<evidence type="ECO:0000313" key="4">
    <source>
        <dbReference type="Proteomes" id="UP000287166"/>
    </source>
</evidence>
<evidence type="ECO:0000313" key="3">
    <source>
        <dbReference type="EMBL" id="GBE88434.1"/>
    </source>
</evidence>
<feature type="compositionally biased region" description="Low complexity" evidence="2">
    <location>
        <begin position="690"/>
        <end position="699"/>
    </location>
</feature>
<gene>
    <name evidence="3" type="ORF">SCP_1302490</name>
</gene>
<dbReference type="RefSeq" id="XP_027619347.1">
    <property type="nucleotide sequence ID" value="XM_027763546.1"/>
</dbReference>
<feature type="compositionally biased region" description="Basic and acidic residues" evidence="2">
    <location>
        <begin position="304"/>
        <end position="313"/>
    </location>
</feature>
<proteinExistence type="predicted"/>
<feature type="region of interest" description="Disordered" evidence="2">
    <location>
        <begin position="559"/>
        <end position="607"/>
    </location>
</feature>
<name>A0A401H1Z2_9APHY</name>
<reference evidence="3 4" key="1">
    <citation type="journal article" date="2018" name="Sci. Rep.">
        <title>Genome sequence of the cauliflower mushroom Sparassis crispa (Hanabiratake) and its association with beneficial usage.</title>
        <authorList>
            <person name="Kiyama R."/>
            <person name="Furutani Y."/>
            <person name="Kawaguchi K."/>
            <person name="Nakanishi T."/>
        </authorList>
    </citation>
    <scope>NUCLEOTIDE SEQUENCE [LARGE SCALE GENOMIC DNA]</scope>
</reference>
<feature type="compositionally biased region" description="Polar residues" evidence="2">
    <location>
        <begin position="705"/>
        <end position="731"/>
    </location>
</feature>
<protein>
    <recommendedName>
        <fullName evidence="5">IMD domain-containing protein</fullName>
    </recommendedName>
</protein>